<dbReference type="Proteomes" id="UP001056429">
    <property type="component" value="Unassembled WGS sequence"/>
</dbReference>
<feature type="domain" description="Tr-type G" evidence="4">
    <location>
        <begin position="15"/>
        <end position="264"/>
    </location>
</feature>
<dbReference type="Pfam" id="PF00009">
    <property type="entry name" value="GTP_EFTU"/>
    <property type="match status" value="1"/>
</dbReference>
<dbReference type="Pfam" id="PF03764">
    <property type="entry name" value="EFG_IV"/>
    <property type="match status" value="1"/>
</dbReference>
<dbReference type="SUPFAM" id="SSF52540">
    <property type="entry name" value="P-loop containing nucleoside triphosphate hydrolases"/>
    <property type="match status" value="1"/>
</dbReference>
<dbReference type="InterPro" id="IPR031157">
    <property type="entry name" value="G_TR_CS"/>
</dbReference>
<evidence type="ECO:0000256" key="1">
    <source>
        <dbReference type="ARBA" id="ARBA00022741"/>
    </source>
</evidence>
<dbReference type="InterPro" id="IPR005517">
    <property type="entry name" value="Transl_elong_EFG/EF2_IV"/>
</dbReference>
<gene>
    <name evidence="5" type="ORF">KDK92_20610</name>
</gene>
<dbReference type="PRINTS" id="PR01037">
    <property type="entry name" value="TCRTETOQM"/>
</dbReference>
<dbReference type="Pfam" id="PF00679">
    <property type="entry name" value="EFG_C"/>
    <property type="match status" value="1"/>
</dbReference>
<dbReference type="NCBIfam" id="TIGR00231">
    <property type="entry name" value="small_GTP"/>
    <property type="match status" value="1"/>
</dbReference>
<evidence type="ECO:0000256" key="3">
    <source>
        <dbReference type="ARBA" id="ARBA00023134"/>
    </source>
</evidence>
<evidence type="ECO:0000256" key="2">
    <source>
        <dbReference type="ARBA" id="ARBA00022917"/>
    </source>
</evidence>
<accession>A0A9J6P5N6</accession>
<dbReference type="Gene3D" id="2.40.30.10">
    <property type="entry name" value="Translation factors"/>
    <property type="match status" value="1"/>
</dbReference>
<dbReference type="InterPro" id="IPR009000">
    <property type="entry name" value="Transl_B-barrel_sf"/>
</dbReference>
<dbReference type="SUPFAM" id="SSF54211">
    <property type="entry name" value="Ribosomal protein S5 domain 2-like"/>
    <property type="match status" value="1"/>
</dbReference>
<organism evidence="5 6">
    <name type="scientific">Oceanirhabdus seepicola</name>
    <dbReference type="NCBI Taxonomy" id="2828781"/>
    <lineage>
        <taxon>Bacteria</taxon>
        <taxon>Bacillati</taxon>
        <taxon>Bacillota</taxon>
        <taxon>Clostridia</taxon>
        <taxon>Eubacteriales</taxon>
        <taxon>Clostridiaceae</taxon>
        <taxon>Oceanirhabdus</taxon>
    </lineage>
</organism>
<keyword evidence="2" id="KW-0648">Protein biosynthesis</keyword>
<dbReference type="EMBL" id="JAGSOJ010000005">
    <property type="protein sequence ID" value="MCM1992130.1"/>
    <property type="molecule type" value="Genomic_DNA"/>
</dbReference>
<dbReference type="InterPro" id="IPR035647">
    <property type="entry name" value="EFG_III/V"/>
</dbReference>
<keyword evidence="6" id="KW-1185">Reference proteome</keyword>
<evidence type="ECO:0000259" key="4">
    <source>
        <dbReference type="PROSITE" id="PS51722"/>
    </source>
</evidence>
<dbReference type="PANTHER" id="PTHR43261:SF1">
    <property type="entry name" value="RIBOSOME-RELEASING FACTOR 2, MITOCHONDRIAL"/>
    <property type="match status" value="1"/>
</dbReference>
<dbReference type="SMART" id="SM00889">
    <property type="entry name" value="EFG_IV"/>
    <property type="match status" value="1"/>
</dbReference>
<dbReference type="AlphaFoldDB" id="A0A9J6P5N6"/>
<reference evidence="5" key="1">
    <citation type="journal article" date="2021" name="mSystems">
        <title>Bacteria and Archaea Synergistically Convert Glycine Betaine to Biogenic Methane in the Formosa Cold Seep of the South China Sea.</title>
        <authorList>
            <person name="Li L."/>
            <person name="Zhang W."/>
            <person name="Zhang S."/>
            <person name="Song L."/>
            <person name="Sun Q."/>
            <person name="Zhang H."/>
            <person name="Xiang H."/>
            <person name="Dong X."/>
        </authorList>
    </citation>
    <scope>NUCLEOTIDE SEQUENCE</scope>
    <source>
        <strain evidence="5">ZWT</strain>
    </source>
</reference>
<evidence type="ECO:0000313" key="5">
    <source>
        <dbReference type="EMBL" id="MCM1992130.1"/>
    </source>
</evidence>
<dbReference type="PRINTS" id="PR00315">
    <property type="entry name" value="ELONGATNFCT"/>
</dbReference>
<dbReference type="PROSITE" id="PS51722">
    <property type="entry name" value="G_TR_2"/>
    <property type="match status" value="1"/>
</dbReference>
<dbReference type="GO" id="GO:0006412">
    <property type="term" value="P:translation"/>
    <property type="evidence" value="ECO:0007669"/>
    <property type="project" value="UniProtKB-KW"/>
</dbReference>
<name>A0A9J6P5N6_9CLOT</name>
<dbReference type="GO" id="GO:0005525">
    <property type="term" value="F:GTP binding"/>
    <property type="evidence" value="ECO:0007669"/>
    <property type="project" value="UniProtKB-KW"/>
</dbReference>
<comment type="caution">
    <text evidence="5">The sequence shown here is derived from an EMBL/GenBank/DDBJ whole genome shotgun (WGS) entry which is preliminary data.</text>
</comment>
<dbReference type="RefSeq" id="WP_250861297.1">
    <property type="nucleotide sequence ID" value="NZ_JAGSOJ010000005.1"/>
</dbReference>
<dbReference type="Gene3D" id="3.30.70.870">
    <property type="entry name" value="Elongation Factor G (Translational Gtpase), domain 3"/>
    <property type="match status" value="1"/>
</dbReference>
<dbReference type="PANTHER" id="PTHR43261">
    <property type="entry name" value="TRANSLATION ELONGATION FACTOR G-RELATED"/>
    <property type="match status" value="1"/>
</dbReference>
<protein>
    <submittedName>
        <fullName evidence="5">TetM/TetW/TetO/TetS family tetracycline resistance ribosomal protection protein</fullName>
    </submittedName>
</protein>
<dbReference type="InterPro" id="IPR000795">
    <property type="entry name" value="T_Tr_GTP-bd_dom"/>
</dbReference>
<reference evidence="5" key="2">
    <citation type="submission" date="2021-04" db="EMBL/GenBank/DDBJ databases">
        <authorList>
            <person name="Dong X."/>
        </authorList>
    </citation>
    <scope>NUCLEOTIDE SEQUENCE</scope>
    <source>
        <strain evidence="5">ZWT</strain>
    </source>
</reference>
<dbReference type="PROSITE" id="PS00301">
    <property type="entry name" value="G_TR_1"/>
    <property type="match status" value="1"/>
</dbReference>
<dbReference type="GO" id="GO:0032790">
    <property type="term" value="P:ribosome disassembly"/>
    <property type="evidence" value="ECO:0007669"/>
    <property type="project" value="TreeGrafter"/>
</dbReference>
<proteinExistence type="predicted"/>
<dbReference type="Gene3D" id="3.30.70.240">
    <property type="match status" value="1"/>
</dbReference>
<sequence>MIKNKEETNEINKNKKIINLGIVAHVDAGKTTITENLLYMSGAIREIGRVDNGNTQTDSMEIERKRGISIKSTPISININGNKINIIDTPGHVEFVAEVERALSILDCAVLVISAKEGVQSHTRVLFKILKSLEIPTIIFVNKVDRLGVDCEELIKDIRELLSENIVKLQCIDKQGSREVKLGNILNDSEIMDEAIEKLCDIDESILERYLDREVIEKSYVINRIIQENNKCRLYPVFFGSALLGLGINEIFNYIPEMFSDNNKARKDLSGRVFKITHNSNGEKEIYVKIYDGELRVRDTINIHDSNRMFKVKRVKVLEEGRCIESHKIQKGDIGIIYGTDELMVGDILGYRSSGMKIASIAKPTIKTAVKCVNPRENVALYEALKRLSIEDPLLNLEIDDYTKKIYVSVLGEIQIDIIKEILEEQFGLMVIFDDVHTIYKEAPIGFGESIMPIYRGKNPFAAGVGIRVEPAERGAGIIYETEVSYGDLLKPFQNAVREAVYETCKCGLKGWEITDMKVTFFFSDYNSVDSTPADFRNLTPLALMRALKEAGTEILEPYCNFELKVPNEVSGKAMADIKFMRGTVLNILNINNEFEITGTIPSDTSQKYGTIVASYTEGRGIFTSDFFEYRKAPGEVCVEREKDKNHPFNEDMYLMYKMNVLK</sequence>
<dbReference type="SUPFAM" id="SSF50447">
    <property type="entry name" value="Translation proteins"/>
    <property type="match status" value="1"/>
</dbReference>
<dbReference type="SMART" id="SM00838">
    <property type="entry name" value="EFG_C"/>
    <property type="match status" value="1"/>
</dbReference>
<dbReference type="InterPro" id="IPR000640">
    <property type="entry name" value="EFG_V-like"/>
</dbReference>
<dbReference type="InterPro" id="IPR027417">
    <property type="entry name" value="P-loop_NTPase"/>
</dbReference>
<dbReference type="Gene3D" id="3.30.230.10">
    <property type="match status" value="1"/>
</dbReference>
<dbReference type="InterPro" id="IPR020568">
    <property type="entry name" value="Ribosomal_Su5_D2-typ_SF"/>
</dbReference>
<dbReference type="InterPro" id="IPR014721">
    <property type="entry name" value="Ribsml_uS5_D2-typ_fold_subgr"/>
</dbReference>
<dbReference type="GO" id="GO:0003924">
    <property type="term" value="F:GTPase activity"/>
    <property type="evidence" value="ECO:0007669"/>
    <property type="project" value="InterPro"/>
</dbReference>
<dbReference type="Gene3D" id="3.40.50.300">
    <property type="entry name" value="P-loop containing nucleotide triphosphate hydrolases"/>
    <property type="match status" value="1"/>
</dbReference>
<keyword evidence="3" id="KW-0342">GTP-binding</keyword>
<dbReference type="CDD" id="cd01684">
    <property type="entry name" value="Tet_like_IV"/>
    <property type="match status" value="1"/>
</dbReference>
<evidence type="ECO:0000313" key="6">
    <source>
        <dbReference type="Proteomes" id="UP001056429"/>
    </source>
</evidence>
<keyword evidence="1" id="KW-0547">Nucleotide-binding</keyword>
<dbReference type="SUPFAM" id="SSF54980">
    <property type="entry name" value="EF-G C-terminal domain-like"/>
    <property type="match status" value="2"/>
</dbReference>
<dbReference type="InterPro" id="IPR041095">
    <property type="entry name" value="EFG_II"/>
</dbReference>
<dbReference type="Pfam" id="PF14492">
    <property type="entry name" value="EFG_III"/>
    <property type="match status" value="1"/>
</dbReference>
<dbReference type="InterPro" id="IPR005225">
    <property type="entry name" value="Small_GTP-bd"/>
</dbReference>